<sequence length="115" mass="12650">MTTTAAEKACLLACRLAVPRPVLPACPPACPPACLIACLIALLPDHHLRCRRTARLLHTYPSDRPTDRPIARSLARCRSVVSPTVIDCHRAVWSVWQYQELASPRALPDSEFAPS</sequence>
<name>A0A183IAS5_9BILA</name>
<dbReference type="Proteomes" id="UP000270296">
    <property type="component" value="Unassembled WGS sequence"/>
</dbReference>
<evidence type="ECO:0000313" key="1">
    <source>
        <dbReference type="EMBL" id="VDO91894.1"/>
    </source>
</evidence>
<dbReference type="AlphaFoldDB" id="A0A183IAS5"/>
<evidence type="ECO:0000313" key="2">
    <source>
        <dbReference type="Proteomes" id="UP000270296"/>
    </source>
</evidence>
<keyword evidence="2" id="KW-1185">Reference proteome</keyword>
<evidence type="ECO:0000313" key="3">
    <source>
        <dbReference type="WBParaSite" id="SBAD_0000074201-mRNA-1"/>
    </source>
</evidence>
<dbReference type="WBParaSite" id="SBAD_0000074201-mRNA-1">
    <property type="protein sequence ID" value="SBAD_0000074201-mRNA-1"/>
    <property type="gene ID" value="SBAD_0000074201"/>
</dbReference>
<proteinExistence type="predicted"/>
<reference evidence="3" key="1">
    <citation type="submission" date="2016-06" db="UniProtKB">
        <authorList>
            <consortium name="WormBaseParasite"/>
        </authorList>
    </citation>
    <scope>IDENTIFICATION</scope>
</reference>
<protein>
    <submittedName>
        <fullName evidence="3">Secreted protein</fullName>
    </submittedName>
</protein>
<organism evidence="3">
    <name type="scientific">Soboliphyme baturini</name>
    <dbReference type="NCBI Taxonomy" id="241478"/>
    <lineage>
        <taxon>Eukaryota</taxon>
        <taxon>Metazoa</taxon>
        <taxon>Ecdysozoa</taxon>
        <taxon>Nematoda</taxon>
        <taxon>Enoplea</taxon>
        <taxon>Dorylaimia</taxon>
        <taxon>Dioctophymatida</taxon>
        <taxon>Dioctophymatoidea</taxon>
        <taxon>Soboliphymatidae</taxon>
        <taxon>Soboliphyme</taxon>
    </lineage>
</organism>
<reference evidence="1 2" key="2">
    <citation type="submission" date="2018-11" db="EMBL/GenBank/DDBJ databases">
        <authorList>
            <consortium name="Pathogen Informatics"/>
        </authorList>
    </citation>
    <scope>NUCLEOTIDE SEQUENCE [LARGE SCALE GENOMIC DNA]</scope>
</reference>
<accession>A0A183IAS5</accession>
<gene>
    <name evidence="1" type="ORF">SBAD_LOCUS719</name>
</gene>
<dbReference type="EMBL" id="UZAM01006611">
    <property type="protein sequence ID" value="VDO91894.1"/>
    <property type="molecule type" value="Genomic_DNA"/>
</dbReference>